<sequence length="29" mass="3476">SFLKIYEDNKIIESEKFHLDVEISYVDSN</sequence>
<name>Q9KJX8_STAAU</name>
<dbReference type="SUPFAM" id="SSF54334">
    <property type="entry name" value="Superantigen toxins, C-terminal domain"/>
    <property type="match status" value="1"/>
</dbReference>
<protein>
    <submittedName>
        <fullName evidence="1">Enterotoxin I</fullName>
    </submittedName>
</protein>
<organism evidence="1">
    <name type="scientific">Staphylococcus aureus</name>
    <dbReference type="NCBI Taxonomy" id="1280"/>
    <lineage>
        <taxon>Bacteria</taxon>
        <taxon>Bacillati</taxon>
        <taxon>Bacillota</taxon>
        <taxon>Bacilli</taxon>
        <taxon>Bacillales</taxon>
        <taxon>Staphylococcaceae</taxon>
        <taxon>Staphylococcus</taxon>
    </lineage>
</organism>
<evidence type="ECO:0000313" key="1">
    <source>
        <dbReference type="EMBL" id="AAF80331.1"/>
    </source>
</evidence>
<dbReference type="Gene3D" id="3.10.20.120">
    <property type="match status" value="1"/>
</dbReference>
<reference evidence="1" key="1">
    <citation type="submission" date="1999-06" db="EMBL/GenBank/DDBJ databases">
        <title>Genes encoding staphylococcal enterotoxins G and I are adjacently located and possibly acquired as a linked unit.</title>
        <authorList>
            <person name="Monday S.R."/>
            <person name="Bohach G.A."/>
        </authorList>
    </citation>
    <scope>NUCLEOTIDE SEQUENCE</scope>
    <source>
        <strain evidence="1">FRI572</strain>
    </source>
</reference>
<dbReference type="GO" id="GO:0005576">
    <property type="term" value="C:extracellular region"/>
    <property type="evidence" value="ECO:0007669"/>
    <property type="project" value="InterPro"/>
</dbReference>
<proteinExistence type="predicted"/>
<dbReference type="AlphaFoldDB" id="Q9KJX8"/>
<feature type="non-terminal residue" evidence="1">
    <location>
        <position position="1"/>
    </location>
</feature>
<gene>
    <name evidence="1" type="primary">sei</name>
</gene>
<accession>Q9KJX8</accession>
<dbReference type="EMBL" id="AF156894">
    <property type="protein sequence ID" value="AAF80331.1"/>
    <property type="molecule type" value="Genomic_DNA"/>
</dbReference>
<dbReference type="InterPro" id="IPR016091">
    <property type="entry name" value="SuperAg_toxin_C"/>
</dbReference>